<sequence>MDHFEIAKRGEEAPLIETTFQRRLADEQLLHEHEQHLEVELNTERHDGDVHEKSISNRI</sequence>
<accession>A0A2U1KDY6</accession>
<evidence type="ECO:0000313" key="3">
    <source>
        <dbReference type="Proteomes" id="UP000245207"/>
    </source>
</evidence>
<organism evidence="2 3">
    <name type="scientific">Artemisia annua</name>
    <name type="common">Sweet wormwood</name>
    <dbReference type="NCBI Taxonomy" id="35608"/>
    <lineage>
        <taxon>Eukaryota</taxon>
        <taxon>Viridiplantae</taxon>
        <taxon>Streptophyta</taxon>
        <taxon>Embryophyta</taxon>
        <taxon>Tracheophyta</taxon>
        <taxon>Spermatophyta</taxon>
        <taxon>Magnoliopsida</taxon>
        <taxon>eudicotyledons</taxon>
        <taxon>Gunneridae</taxon>
        <taxon>Pentapetalae</taxon>
        <taxon>asterids</taxon>
        <taxon>campanulids</taxon>
        <taxon>Asterales</taxon>
        <taxon>Asteraceae</taxon>
        <taxon>Asteroideae</taxon>
        <taxon>Anthemideae</taxon>
        <taxon>Artemisiinae</taxon>
        <taxon>Artemisia</taxon>
    </lineage>
</organism>
<evidence type="ECO:0000313" key="2">
    <source>
        <dbReference type="EMBL" id="PWA34986.1"/>
    </source>
</evidence>
<feature type="region of interest" description="Disordered" evidence="1">
    <location>
        <begin position="40"/>
        <end position="59"/>
    </location>
</feature>
<dbReference type="STRING" id="35608.A0A2U1KDY6"/>
<dbReference type="AlphaFoldDB" id="A0A2U1KDY6"/>
<name>A0A2U1KDY6_ARTAN</name>
<keyword evidence="2" id="KW-0647">Proteasome</keyword>
<protein>
    <submittedName>
        <fullName evidence="2">Proteasome component (PCI) domain-containing protein</fullName>
    </submittedName>
</protein>
<gene>
    <name evidence="2" type="ORF">CTI12_AA614930</name>
</gene>
<dbReference type="EMBL" id="PKPP01020958">
    <property type="protein sequence ID" value="PWA34986.1"/>
    <property type="molecule type" value="Genomic_DNA"/>
</dbReference>
<comment type="caution">
    <text evidence="2">The sequence shown here is derived from an EMBL/GenBank/DDBJ whole genome shotgun (WGS) entry which is preliminary data.</text>
</comment>
<proteinExistence type="predicted"/>
<dbReference type="GO" id="GO:0000502">
    <property type="term" value="C:proteasome complex"/>
    <property type="evidence" value="ECO:0007669"/>
    <property type="project" value="UniProtKB-KW"/>
</dbReference>
<evidence type="ECO:0000256" key="1">
    <source>
        <dbReference type="SAM" id="MobiDB-lite"/>
    </source>
</evidence>
<reference evidence="2 3" key="1">
    <citation type="journal article" date="2018" name="Mol. Plant">
        <title>The genome of Artemisia annua provides insight into the evolution of Asteraceae family and artemisinin biosynthesis.</title>
        <authorList>
            <person name="Shen Q."/>
            <person name="Zhang L."/>
            <person name="Liao Z."/>
            <person name="Wang S."/>
            <person name="Yan T."/>
            <person name="Shi P."/>
            <person name="Liu M."/>
            <person name="Fu X."/>
            <person name="Pan Q."/>
            <person name="Wang Y."/>
            <person name="Lv Z."/>
            <person name="Lu X."/>
            <person name="Zhang F."/>
            <person name="Jiang W."/>
            <person name="Ma Y."/>
            <person name="Chen M."/>
            <person name="Hao X."/>
            <person name="Li L."/>
            <person name="Tang Y."/>
            <person name="Lv G."/>
            <person name="Zhou Y."/>
            <person name="Sun X."/>
            <person name="Brodelius P.E."/>
            <person name="Rose J.K.C."/>
            <person name="Tang K."/>
        </authorList>
    </citation>
    <scope>NUCLEOTIDE SEQUENCE [LARGE SCALE GENOMIC DNA]</scope>
    <source>
        <strain evidence="3">cv. Huhao1</strain>
        <tissue evidence="2">Leaf</tissue>
    </source>
</reference>
<dbReference type="Proteomes" id="UP000245207">
    <property type="component" value="Unassembled WGS sequence"/>
</dbReference>
<keyword evidence="3" id="KW-1185">Reference proteome</keyword>